<dbReference type="OrthoDB" id="191139at2759"/>
<evidence type="ECO:0000256" key="1">
    <source>
        <dbReference type="ARBA" id="ARBA00023002"/>
    </source>
</evidence>
<dbReference type="Pfam" id="PF00106">
    <property type="entry name" value="adh_short"/>
    <property type="match status" value="2"/>
</dbReference>
<name>A0A183T2D9_SCHSO</name>
<keyword evidence="3" id="KW-1185">Reference proteome</keyword>
<dbReference type="GO" id="GO:0016491">
    <property type="term" value="F:oxidoreductase activity"/>
    <property type="evidence" value="ECO:0007669"/>
    <property type="project" value="UniProtKB-KW"/>
</dbReference>
<evidence type="ECO:0000313" key="2">
    <source>
        <dbReference type="EMBL" id="VDL97022.1"/>
    </source>
</evidence>
<gene>
    <name evidence="2" type="ORF">SSLN_LOCUS10637</name>
</gene>
<organism evidence="4">
    <name type="scientific">Schistocephalus solidus</name>
    <name type="common">Tapeworm</name>
    <dbReference type="NCBI Taxonomy" id="70667"/>
    <lineage>
        <taxon>Eukaryota</taxon>
        <taxon>Metazoa</taxon>
        <taxon>Spiralia</taxon>
        <taxon>Lophotrochozoa</taxon>
        <taxon>Platyhelminthes</taxon>
        <taxon>Cestoda</taxon>
        <taxon>Eucestoda</taxon>
        <taxon>Diphyllobothriidea</taxon>
        <taxon>Diphyllobothriidae</taxon>
        <taxon>Schistocephalus</taxon>
    </lineage>
</organism>
<dbReference type="WBParaSite" id="SSLN_0001105001-mRNA-1">
    <property type="protein sequence ID" value="SSLN_0001105001-mRNA-1"/>
    <property type="gene ID" value="SSLN_0001105001"/>
</dbReference>
<proteinExistence type="predicted"/>
<evidence type="ECO:0000313" key="3">
    <source>
        <dbReference type="Proteomes" id="UP000275846"/>
    </source>
</evidence>
<dbReference type="CDD" id="cd05327">
    <property type="entry name" value="retinol-DH_like_SDR_c_like"/>
    <property type="match status" value="1"/>
</dbReference>
<dbReference type="PANTHER" id="PTHR43157">
    <property type="entry name" value="PHOSPHATIDYLINOSITOL-GLYCAN BIOSYNTHESIS CLASS F PROTEIN-RELATED"/>
    <property type="match status" value="1"/>
</dbReference>
<dbReference type="STRING" id="70667.A0A183T2D9"/>
<dbReference type="Proteomes" id="UP000275846">
    <property type="component" value="Unassembled WGS sequence"/>
</dbReference>
<dbReference type="PRINTS" id="PR00081">
    <property type="entry name" value="GDHRDH"/>
</dbReference>
<dbReference type="SUPFAM" id="SSF51735">
    <property type="entry name" value="NAD(P)-binding Rossmann-fold domains"/>
    <property type="match status" value="1"/>
</dbReference>
<dbReference type="AlphaFoldDB" id="A0A183T2D9"/>
<dbReference type="PANTHER" id="PTHR43157:SF31">
    <property type="entry name" value="PHOSPHATIDYLINOSITOL-GLYCAN BIOSYNTHESIS CLASS F PROTEIN"/>
    <property type="match status" value="1"/>
</dbReference>
<reference evidence="4" key="1">
    <citation type="submission" date="2016-06" db="UniProtKB">
        <authorList>
            <consortium name="WormBaseParasite"/>
        </authorList>
    </citation>
    <scope>IDENTIFICATION</scope>
</reference>
<sequence>MWKFAVSVAGVGVGLFALNRCYFSGTICTLPGRLDGKLAVVTGANSGIGRETTAELARRGACVIMACRNLKRAEEAKADILARYGEGSRRALTLNVASSSIKRPIRTIWPSIRPEDRLVYSNPICSTKCALLNSNLGQSLVELCGTLALLIIEELDLASLQSVREFAARICKPDTRIDLLINNAGIMACPYALTKDGFESQVGTNHLGHFLLTELLMPAIKRASPNPRIINVSSLAHERVQKCPEPWLIPASEYKPWTAYRYSKLANAIHARQLAKRLRKDGVVTASVHPGVVITDLFKGPLILRALMHTVLRPFMKSAWEGAQTTMHVVLANDLHSGAYYADCAPKKPNQMVLDDKLGDLLWSFSEKAVGLA</sequence>
<keyword evidence="1" id="KW-0560">Oxidoreductase</keyword>
<dbReference type="EMBL" id="UYSU01035999">
    <property type="protein sequence ID" value="VDL97022.1"/>
    <property type="molecule type" value="Genomic_DNA"/>
</dbReference>
<accession>A0A183T2D9</accession>
<dbReference type="InterPro" id="IPR002347">
    <property type="entry name" value="SDR_fam"/>
</dbReference>
<evidence type="ECO:0000313" key="4">
    <source>
        <dbReference type="WBParaSite" id="SSLN_0001105001-mRNA-1"/>
    </source>
</evidence>
<protein>
    <submittedName>
        <fullName evidence="4">Retinol dehydrogenase 12</fullName>
    </submittedName>
</protein>
<reference evidence="2 3" key="2">
    <citation type="submission" date="2018-11" db="EMBL/GenBank/DDBJ databases">
        <authorList>
            <consortium name="Pathogen Informatics"/>
        </authorList>
    </citation>
    <scope>NUCLEOTIDE SEQUENCE [LARGE SCALE GENOMIC DNA]</scope>
    <source>
        <strain evidence="2 3">NST_G2</strain>
    </source>
</reference>
<dbReference type="InterPro" id="IPR036291">
    <property type="entry name" value="NAD(P)-bd_dom_sf"/>
</dbReference>
<dbReference type="Gene3D" id="3.40.50.720">
    <property type="entry name" value="NAD(P)-binding Rossmann-like Domain"/>
    <property type="match status" value="1"/>
</dbReference>